<evidence type="ECO:0000256" key="1">
    <source>
        <dbReference type="ARBA" id="ARBA00000012"/>
    </source>
</evidence>
<dbReference type="SUPFAM" id="SSF51717">
    <property type="entry name" value="Dihydropteroate synthetase-like"/>
    <property type="match status" value="1"/>
</dbReference>
<dbReference type="PANTHER" id="PTHR20941">
    <property type="entry name" value="FOLATE SYNTHESIS PROTEINS"/>
    <property type="match status" value="1"/>
</dbReference>
<keyword evidence="7 9" id="KW-0460">Magnesium</keyword>
<comment type="similarity">
    <text evidence="9">Belongs to the DHPS family.</text>
</comment>
<dbReference type="PANTHER" id="PTHR20941:SF1">
    <property type="entry name" value="FOLIC ACID SYNTHESIS PROTEIN FOL1"/>
    <property type="match status" value="1"/>
</dbReference>
<keyword evidence="8 9" id="KW-0289">Folate biosynthesis</keyword>
<evidence type="ECO:0000256" key="2">
    <source>
        <dbReference type="ARBA" id="ARBA00001946"/>
    </source>
</evidence>
<name>A0A937HVH3_9GAMM</name>
<reference evidence="11" key="1">
    <citation type="submission" date="2020-10" db="EMBL/GenBank/DDBJ databases">
        <title>Microbiome of the Black Sea water column analyzed by genome centric metagenomics.</title>
        <authorList>
            <person name="Cabello-Yeves P.J."/>
            <person name="Callieri C."/>
            <person name="Picazo A."/>
            <person name="Mehrshad M."/>
            <person name="Haro-Moreno J.M."/>
            <person name="Roda-Garcia J."/>
            <person name="Dzembekova N."/>
            <person name="Slabakova V."/>
            <person name="Slabakova N."/>
            <person name="Moncheva S."/>
            <person name="Rodriguez-Valera F."/>
        </authorList>
    </citation>
    <scope>NUCLEOTIDE SEQUENCE</scope>
    <source>
        <strain evidence="11">BS307-5m-G49</strain>
    </source>
</reference>
<dbReference type="EMBL" id="JADHQC010000001">
    <property type="protein sequence ID" value="MBL6811315.1"/>
    <property type="molecule type" value="Genomic_DNA"/>
</dbReference>
<dbReference type="GO" id="GO:0004156">
    <property type="term" value="F:dihydropteroate synthase activity"/>
    <property type="evidence" value="ECO:0007669"/>
    <property type="project" value="UniProtKB-EC"/>
</dbReference>
<organism evidence="11 12">
    <name type="scientific">SAR86 cluster bacterium</name>
    <dbReference type="NCBI Taxonomy" id="2030880"/>
    <lineage>
        <taxon>Bacteria</taxon>
        <taxon>Pseudomonadati</taxon>
        <taxon>Pseudomonadota</taxon>
        <taxon>Gammaproteobacteria</taxon>
        <taxon>SAR86 cluster</taxon>
    </lineage>
</organism>
<dbReference type="AlphaFoldDB" id="A0A937HVH3"/>
<evidence type="ECO:0000259" key="10">
    <source>
        <dbReference type="PROSITE" id="PS50972"/>
    </source>
</evidence>
<dbReference type="InterPro" id="IPR006390">
    <property type="entry name" value="DHP_synth_dom"/>
</dbReference>
<feature type="domain" description="Pterin-binding" evidence="10">
    <location>
        <begin position="13"/>
        <end position="262"/>
    </location>
</feature>
<evidence type="ECO:0000313" key="12">
    <source>
        <dbReference type="Proteomes" id="UP000744438"/>
    </source>
</evidence>
<dbReference type="Pfam" id="PF00809">
    <property type="entry name" value="Pterin_bind"/>
    <property type="match status" value="1"/>
</dbReference>
<dbReference type="GO" id="GO:0046656">
    <property type="term" value="P:folic acid biosynthetic process"/>
    <property type="evidence" value="ECO:0007669"/>
    <property type="project" value="UniProtKB-KW"/>
</dbReference>
<comment type="pathway">
    <text evidence="3 9">Cofactor biosynthesis; tetrahydrofolate biosynthesis; 7,8-dihydrofolate from 2-amino-4-hydroxy-6-hydroxymethyl-7,8-dihydropteridine diphosphate and 4-aminobenzoate: step 1/2.</text>
</comment>
<evidence type="ECO:0000256" key="4">
    <source>
        <dbReference type="ARBA" id="ARBA00012458"/>
    </source>
</evidence>
<dbReference type="PROSITE" id="PS50972">
    <property type="entry name" value="PTERIN_BINDING"/>
    <property type="match status" value="1"/>
</dbReference>
<dbReference type="Proteomes" id="UP000744438">
    <property type="component" value="Unassembled WGS sequence"/>
</dbReference>
<keyword evidence="5 9" id="KW-0808">Transferase</keyword>
<evidence type="ECO:0000256" key="5">
    <source>
        <dbReference type="ARBA" id="ARBA00022679"/>
    </source>
</evidence>
<evidence type="ECO:0000313" key="11">
    <source>
        <dbReference type="EMBL" id="MBL6811315.1"/>
    </source>
</evidence>
<dbReference type="InterPro" id="IPR045031">
    <property type="entry name" value="DHP_synth-like"/>
</dbReference>
<dbReference type="InterPro" id="IPR000489">
    <property type="entry name" value="Pterin-binding_dom"/>
</dbReference>
<accession>A0A937HVH3</accession>
<comment type="catalytic activity">
    <reaction evidence="1">
        <text>(7,8-dihydropterin-6-yl)methyl diphosphate + 4-aminobenzoate = 7,8-dihydropteroate + diphosphate</text>
        <dbReference type="Rhea" id="RHEA:19949"/>
        <dbReference type="ChEBI" id="CHEBI:17836"/>
        <dbReference type="ChEBI" id="CHEBI:17839"/>
        <dbReference type="ChEBI" id="CHEBI:33019"/>
        <dbReference type="ChEBI" id="CHEBI:72950"/>
        <dbReference type="EC" id="2.5.1.15"/>
    </reaction>
</comment>
<dbReference type="EC" id="2.5.1.15" evidence="4 9"/>
<dbReference type="GO" id="GO:0005829">
    <property type="term" value="C:cytosol"/>
    <property type="evidence" value="ECO:0007669"/>
    <property type="project" value="TreeGrafter"/>
</dbReference>
<gene>
    <name evidence="11" type="primary">folP</name>
    <name evidence="11" type="ORF">ISQ63_00360</name>
</gene>
<evidence type="ECO:0000256" key="6">
    <source>
        <dbReference type="ARBA" id="ARBA00022723"/>
    </source>
</evidence>
<sequence>MLFPKKELDLSTPKVMGVLNLTPDSFFDGGKFLKRNNTFDESKVLNAIESMVEDGADFIDIGAHTTKPGFTKISPQEELDRIGFIFEKLKDYPILFSVDSFNFAVIKEAILNKIDLINNVFSFEDEESFNLVCKENIPVCICHQGNPENKKDIFDQIEHFFSGIEVKFKKENFNIKNLIFDPGFGYGKTPFQNLKILSNLEKIKKDRVLLAGLSQKKFLKLLFETKEKHLNEQSLTAGIIAVLGGANILRVHQVKETVNLFRTIWPK</sequence>
<dbReference type="PROSITE" id="PS00792">
    <property type="entry name" value="DHPS_1"/>
    <property type="match status" value="1"/>
</dbReference>
<evidence type="ECO:0000256" key="9">
    <source>
        <dbReference type="RuleBase" id="RU361205"/>
    </source>
</evidence>
<protein>
    <recommendedName>
        <fullName evidence="4 9">Dihydropteroate synthase</fullName>
        <shortName evidence="9">DHPS</shortName>
        <ecNumber evidence="4 9">2.5.1.15</ecNumber>
    </recommendedName>
    <alternativeName>
        <fullName evidence="9">Dihydropteroate pyrophosphorylase</fullName>
    </alternativeName>
</protein>
<comment type="function">
    <text evidence="9">Catalyzes the condensation of para-aminobenzoate (pABA) with 6-hydroxymethyl-7,8-dihydropterin diphosphate (DHPt-PP) to form 7,8-dihydropteroate (H2Pte), the immediate precursor of folate derivatives.</text>
</comment>
<proteinExistence type="inferred from homology"/>
<dbReference type="Gene3D" id="3.20.20.20">
    <property type="entry name" value="Dihydropteroate synthase-like"/>
    <property type="match status" value="1"/>
</dbReference>
<comment type="cofactor">
    <cofactor evidence="2 9">
        <name>Mg(2+)</name>
        <dbReference type="ChEBI" id="CHEBI:18420"/>
    </cofactor>
</comment>
<keyword evidence="6 9" id="KW-0479">Metal-binding</keyword>
<comment type="caution">
    <text evidence="11">The sequence shown here is derived from an EMBL/GenBank/DDBJ whole genome shotgun (WGS) entry which is preliminary data.</text>
</comment>
<dbReference type="GO" id="GO:0046872">
    <property type="term" value="F:metal ion binding"/>
    <property type="evidence" value="ECO:0007669"/>
    <property type="project" value="UniProtKB-KW"/>
</dbReference>
<dbReference type="InterPro" id="IPR011005">
    <property type="entry name" value="Dihydropteroate_synth-like_sf"/>
</dbReference>
<evidence type="ECO:0000256" key="8">
    <source>
        <dbReference type="ARBA" id="ARBA00022909"/>
    </source>
</evidence>
<dbReference type="NCBIfam" id="TIGR01496">
    <property type="entry name" value="DHPS"/>
    <property type="match status" value="1"/>
</dbReference>
<dbReference type="GO" id="GO:0046654">
    <property type="term" value="P:tetrahydrofolate biosynthetic process"/>
    <property type="evidence" value="ECO:0007669"/>
    <property type="project" value="TreeGrafter"/>
</dbReference>
<evidence type="ECO:0000256" key="3">
    <source>
        <dbReference type="ARBA" id="ARBA00004763"/>
    </source>
</evidence>
<evidence type="ECO:0000256" key="7">
    <source>
        <dbReference type="ARBA" id="ARBA00022842"/>
    </source>
</evidence>